<evidence type="ECO:0000256" key="1">
    <source>
        <dbReference type="ARBA" id="ARBA00022612"/>
    </source>
</evidence>
<dbReference type="Pfam" id="PF03237">
    <property type="entry name" value="Terminase_6N"/>
    <property type="match status" value="1"/>
</dbReference>
<dbReference type="InterPro" id="IPR027417">
    <property type="entry name" value="P-loop_NTPase"/>
</dbReference>
<dbReference type="GO" id="GO:0005524">
    <property type="term" value="F:ATP binding"/>
    <property type="evidence" value="ECO:0007669"/>
    <property type="project" value="UniProtKB-KW"/>
</dbReference>
<keyword evidence="2" id="KW-0547">Nucleotide-binding</keyword>
<keyword evidence="3" id="KW-0067">ATP-binding</keyword>
<name>A0A6J5LK15_9CAUD</name>
<protein>
    <submittedName>
        <fullName evidence="6">Terminase-like family</fullName>
    </submittedName>
</protein>
<evidence type="ECO:0000256" key="2">
    <source>
        <dbReference type="ARBA" id="ARBA00022741"/>
    </source>
</evidence>
<evidence type="ECO:0000256" key="3">
    <source>
        <dbReference type="ARBA" id="ARBA00022840"/>
    </source>
</evidence>
<accession>A0A6J5LK15</accession>
<keyword evidence="4" id="KW-0231">Viral genome packaging</keyword>
<feature type="domain" description="Terminase large subunit gp17-like C-terminal" evidence="5">
    <location>
        <begin position="250"/>
        <end position="400"/>
    </location>
</feature>
<gene>
    <name evidence="6" type="ORF">UFOVP281_19</name>
</gene>
<evidence type="ECO:0000256" key="4">
    <source>
        <dbReference type="ARBA" id="ARBA00023219"/>
    </source>
</evidence>
<dbReference type="Gene3D" id="3.30.420.280">
    <property type="match status" value="1"/>
</dbReference>
<organism evidence="6">
    <name type="scientific">uncultured Caudovirales phage</name>
    <dbReference type="NCBI Taxonomy" id="2100421"/>
    <lineage>
        <taxon>Viruses</taxon>
        <taxon>Duplodnaviria</taxon>
        <taxon>Heunggongvirae</taxon>
        <taxon>Uroviricota</taxon>
        <taxon>Caudoviricetes</taxon>
        <taxon>Peduoviridae</taxon>
        <taxon>Maltschvirus</taxon>
        <taxon>Maltschvirus maltsch</taxon>
    </lineage>
</organism>
<dbReference type="InterPro" id="IPR035421">
    <property type="entry name" value="Terminase_6C"/>
</dbReference>
<dbReference type="Pfam" id="PF17289">
    <property type="entry name" value="Terminase_6C"/>
    <property type="match status" value="1"/>
</dbReference>
<dbReference type="Gene3D" id="3.40.50.300">
    <property type="entry name" value="P-loop containing nucleotide triphosphate hydrolases"/>
    <property type="match status" value="1"/>
</dbReference>
<keyword evidence="1" id="KW-1188">Viral release from host cell</keyword>
<dbReference type="SUPFAM" id="SSF52540">
    <property type="entry name" value="P-loop containing nucleoside triphosphate hydrolases"/>
    <property type="match status" value="1"/>
</dbReference>
<evidence type="ECO:0000259" key="5">
    <source>
        <dbReference type="Pfam" id="PF17289"/>
    </source>
</evidence>
<proteinExistence type="predicted"/>
<sequence>MEQRRHIVQGTIRIMPLSKAQRMIADAPFRFRVAVCGRRFGKTHLAIRELAKYARQPDQRVWYVAPTYRMAKQIVWKKLKKKLLSINWVKKVNEQDLTLELVNGSEISLRGADNYDSLRGVGLNFIVIDEAADIDSEAWYEVLRPTLADTGGHALFLGTPKGMNWFKEIYDYHTTRTNWMSFQFTTLDGGNVPEDEVAQAREDLDARTFSQEFMATFENFSGIIAYAFGQHNIQSAEAVNPNEPLILGTDFNVSPMSCTVMRRTKDGLHCVDEIVLYSSNTNELIDEIRNRYPKNPITIFPDPAGVQRKTSANGNTDIKLLENAGFTVRYHRQHPLVKDRINSANSLFFLRDDKSTRFYIDPKCKNTIKSLQQFCYKEDTQIPDKDSGFDHMFDALTYAIQFLFPINKEQPTIIPQRFGHQLA</sequence>
<evidence type="ECO:0000313" key="6">
    <source>
        <dbReference type="EMBL" id="CAB4134894.1"/>
    </source>
</evidence>
<dbReference type="EMBL" id="LR796295">
    <property type="protein sequence ID" value="CAB4134894.1"/>
    <property type="molecule type" value="Genomic_DNA"/>
</dbReference>
<reference evidence="6" key="1">
    <citation type="submission" date="2020-04" db="EMBL/GenBank/DDBJ databases">
        <authorList>
            <person name="Chiriac C."/>
            <person name="Salcher M."/>
            <person name="Ghai R."/>
            <person name="Kavagutti S V."/>
        </authorList>
    </citation>
    <scope>NUCLEOTIDE SEQUENCE</scope>
</reference>